<dbReference type="AlphaFoldDB" id="A0AAV0GJW2"/>
<proteinExistence type="predicted"/>
<keyword evidence="9" id="KW-1185">Reference proteome</keyword>
<evidence type="ECO:0000256" key="3">
    <source>
        <dbReference type="ARBA" id="ARBA00023125"/>
    </source>
</evidence>
<keyword evidence="3" id="KW-0238">DNA-binding</keyword>
<feature type="compositionally biased region" description="Basic and acidic residues" evidence="6">
    <location>
        <begin position="297"/>
        <end position="307"/>
    </location>
</feature>
<dbReference type="PROSITE" id="PS50888">
    <property type="entry name" value="BHLH"/>
    <property type="match status" value="1"/>
</dbReference>
<organism evidence="8 9">
    <name type="scientific">Cuscuta epithymum</name>
    <dbReference type="NCBI Taxonomy" id="186058"/>
    <lineage>
        <taxon>Eukaryota</taxon>
        <taxon>Viridiplantae</taxon>
        <taxon>Streptophyta</taxon>
        <taxon>Embryophyta</taxon>
        <taxon>Tracheophyta</taxon>
        <taxon>Spermatophyta</taxon>
        <taxon>Magnoliopsida</taxon>
        <taxon>eudicotyledons</taxon>
        <taxon>Gunneridae</taxon>
        <taxon>Pentapetalae</taxon>
        <taxon>asterids</taxon>
        <taxon>lamiids</taxon>
        <taxon>Solanales</taxon>
        <taxon>Convolvulaceae</taxon>
        <taxon>Cuscuteae</taxon>
        <taxon>Cuscuta</taxon>
        <taxon>Cuscuta subgen. Cuscuta</taxon>
    </lineage>
</organism>
<keyword evidence="4" id="KW-0804">Transcription</keyword>
<dbReference type="GO" id="GO:0005634">
    <property type="term" value="C:nucleus"/>
    <property type="evidence" value="ECO:0007669"/>
    <property type="project" value="UniProtKB-SubCell"/>
</dbReference>
<dbReference type="InterPro" id="IPR011598">
    <property type="entry name" value="bHLH_dom"/>
</dbReference>
<dbReference type="Pfam" id="PF00010">
    <property type="entry name" value="HLH"/>
    <property type="match status" value="1"/>
</dbReference>
<feature type="compositionally biased region" description="Polar residues" evidence="6">
    <location>
        <begin position="232"/>
        <end position="253"/>
    </location>
</feature>
<dbReference type="SMART" id="SM00353">
    <property type="entry name" value="HLH"/>
    <property type="match status" value="1"/>
</dbReference>
<evidence type="ECO:0000313" key="9">
    <source>
        <dbReference type="Proteomes" id="UP001152523"/>
    </source>
</evidence>
<evidence type="ECO:0000256" key="1">
    <source>
        <dbReference type="ARBA" id="ARBA00004123"/>
    </source>
</evidence>
<comment type="caution">
    <text evidence="8">The sequence shown here is derived from an EMBL/GenBank/DDBJ whole genome shotgun (WGS) entry which is preliminary data.</text>
</comment>
<dbReference type="InterPro" id="IPR047265">
    <property type="entry name" value="PIF1-like_bHLH"/>
</dbReference>
<protein>
    <recommendedName>
        <fullName evidence="7">BHLH domain-containing protein</fullName>
    </recommendedName>
</protein>
<accession>A0AAV0GJW2</accession>
<name>A0AAV0GJW2_9ASTE</name>
<sequence>MSQCVPSWEVEDANQPPLDINALADSLCSDVPSLDYEVAELTWENGQLAMHGLGAPRPSKLLAAELKDAWEKPRAGGTLEAIVSQATSMPRRKRVGIDGVGGFIGGELVPWFDPHTQQLVSGSPKKTPGASAATITMDAMVPCAKATSAPGARWTGHDREPTAAARLIPGFSGHVGSCSGVPTARVGGGGAAQDWSNNKGEMSVSGSATYMRDSRQVTMTDTGGDRDLCTEGFTSTSMPSQGNTSSEKQCTMKSNDDNDNSVCHSRSQRDIDMDDKKVNGKSSVSTKRSRAAATHNQSERKRRDKINQRMKTLQKLVPNSSKTDKASMLDEVIEYLKQLQSHIQMMSRMNMSPAAMMFPLAMQQQLQMSMMAPAAAAMGMNMGMGMAGMMDMNNVAGRSNMAAAMPQLLNPATAAGAAAAFLPMAAAWWENSAADRMPAAPTTVMPDPLAAAFLACQSQPMQADAYSRMAAMYQQVQQFQQASGGQKN</sequence>
<evidence type="ECO:0000256" key="6">
    <source>
        <dbReference type="SAM" id="MobiDB-lite"/>
    </source>
</evidence>
<feature type="compositionally biased region" description="Polar residues" evidence="6">
    <location>
        <begin position="194"/>
        <end position="208"/>
    </location>
</feature>
<dbReference type="SUPFAM" id="SSF47459">
    <property type="entry name" value="HLH, helix-loop-helix DNA-binding domain"/>
    <property type="match status" value="1"/>
</dbReference>
<dbReference type="PANTHER" id="PTHR45855">
    <property type="entry name" value="TRANSCRIPTION FACTOR PIF1-RELATED"/>
    <property type="match status" value="1"/>
</dbReference>
<feature type="compositionally biased region" description="Basic and acidic residues" evidence="6">
    <location>
        <begin position="267"/>
        <end position="278"/>
    </location>
</feature>
<dbReference type="GO" id="GO:0003677">
    <property type="term" value="F:DNA binding"/>
    <property type="evidence" value="ECO:0007669"/>
    <property type="project" value="UniProtKB-KW"/>
</dbReference>
<dbReference type="InterPro" id="IPR036638">
    <property type="entry name" value="HLH_DNA-bd_sf"/>
</dbReference>
<keyword evidence="5" id="KW-0539">Nucleus</keyword>
<dbReference type="Proteomes" id="UP001152523">
    <property type="component" value="Unassembled WGS sequence"/>
</dbReference>
<evidence type="ECO:0000256" key="4">
    <source>
        <dbReference type="ARBA" id="ARBA00023163"/>
    </source>
</evidence>
<evidence type="ECO:0000313" key="8">
    <source>
        <dbReference type="EMBL" id="CAH9148252.1"/>
    </source>
</evidence>
<evidence type="ECO:0000256" key="2">
    <source>
        <dbReference type="ARBA" id="ARBA00023015"/>
    </source>
</evidence>
<dbReference type="FunFam" id="4.10.280.10:FF:000059">
    <property type="entry name" value="transcription factor UNE10 isoform X1"/>
    <property type="match status" value="1"/>
</dbReference>
<feature type="domain" description="BHLH" evidence="7">
    <location>
        <begin position="290"/>
        <end position="339"/>
    </location>
</feature>
<feature type="region of interest" description="Disordered" evidence="6">
    <location>
        <begin position="187"/>
        <end position="310"/>
    </location>
</feature>
<dbReference type="EMBL" id="CAMAPF010001157">
    <property type="protein sequence ID" value="CAH9148252.1"/>
    <property type="molecule type" value="Genomic_DNA"/>
</dbReference>
<dbReference type="PANTHER" id="PTHR45855:SF23">
    <property type="entry name" value="TRANSCRIPTION FACTOR MEE8-RELATED"/>
    <property type="match status" value="1"/>
</dbReference>
<dbReference type="GO" id="GO:0046983">
    <property type="term" value="F:protein dimerization activity"/>
    <property type="evidence" value="ECO:0007669"/>
    <property type="project" value="InterPro"/>
</dbReference>
<dbReference type="CDD" id="cd11445">
    <property type="entry name" value="bHLH_AtPIF_like"/>
    <property type="match status" value="1"/>
</dbReference>
<evidence type="ECO:0000259" key="7">
    <source>
        <dbReference type="PROSITE" id="PS50888"/>
    </source>
</evidence>
<gene>
    <name evidence="8" type="ORF">CEPIT_LOCUS44364</name>
</gene>
<evidence type="ECO:0000256" key="5">
    <source>
        <dbReference type="ARBA" id="ARBA00023242"/>
    </source>
</evidence>
<comment type="subcellular location">
    <subcellularLocation>
        <location evidence="1">Nucleus</location>
    </subcellularLocation>
</comment>
<dbReference type="InterPro" id="IPR031066">
    <property type="entry name" value="bHLH_ALC-like_plant"/>
</dbReference>
<reference evidence="8" key="1">
    <citation type="submission" date="2022-07" db="EMBL/GenBank/DDBJ databases">
        <authorList>
            <person name="Macas J."/>
            <person name="Novak P."/>
            <person name="Neumann P."/>
        </authorList>
    </citation>
    <scope>NUCLEOTIDE SEQUENCE</scope>
</reference>
<dbReference type="Gene3D" id="4.10.280.10">
    <property type="entry name" value="Helix-loop-helix DNA-binding domain"/>
    <property type="match status" value="1"/>
</dbReference>
<keyword evidence="2" id="KW-0805">Transcription regulation</keyword>